<accession>A0A3N4LHW0</accession>
<feature type="compositionally biased region" description="Basic and acidic residues" evidence="1">
    <location>
        <begin position="805"/>
        <end position="817"/>
    </location>
</feature>
<feature type="region of interest" description="Disordered" evidence="1">
    <location>
        <begin position="604"/>
        <end position="817"/>
    </location>
</feature>
<feature type="compositionally biased region" description="Basic and acidic residues" evidence="1">
    <location>
        <begin position="1302"/>
        <end position="1316"/>
    </location>
</feature>
<name>A0A3N4LHW0_9PEZI</name>
<evidence type="ECO:0000256" key="1">
    <source>
        <dbReference type="SAM" id="MobiDB-lite"/>
    </source>
</evidence>
<feature type="region of interest" description="Disordered" evidence="1">
    <location>
        <begin position="389"/>
        <end position="412"/>
    </location>
</feature>
<feature type="compositionally biased region" description="Low complexity" evidence="1">
    <location>
        <begin position="1213"/>
        <end position="1225"/>
    </location>
</feature>
<feature type="compositionally biased region" description="Basic residues" evidence="1">
    <location>
        <begin position="604"/>
        <end position="613"/>
    </location>
</feature>
<evidence type="ECO:0000313" key="3">
    <source>
        <dbReference type="Proteomes" id="UP000267821"/>
    </source>
</evidence>
<feature type="compositionally biased region" description="Low complexity" evidence="1">
    <location>
        <begin position="614"/>
        <end position="626"/>
    </location>
</feature>
<feature type="compositionally biased region" description="Polar residues" evidence="1">
    <location>
        <begin position="719"/>
        <end position="735"/>
    </location>
</feature>
<feature type="compositionally biased region" description="Polar residues" evidence="1">
    <location>
        <begin position="918"/>
        <end position="931"/>
    </location>
</feature>
<reference evidence="2 3" key="1">
    <citation type="journal article" date="2018" name="Nat. Ecol. Evol.">
        <title>Pezizomycetes genomes reveal the molecular basis of ectomycorrhizal truffle lifestyle.</title>
        <authorList>
            <person name="Murat C."/>
            <person name="Payen T."/>
            <person name="Noel B."/>
            <person name="Kuo A."/>
            <person name="Morin E."/>
            <person name="Chen J."/>
            <person name="Kohler A."/>
            <person name="Krizsan K."/>
            <person name="Balestrini R."/>
            <person name="Da Silva C."/>
            <person name="Montanini B."/>
            <person name="Hainaut M."/>
            <person name="Levati E."/>
            <person name="Barry K.W."/>
            <person name="Belfiori B."/>
            <person name="Cichocki N."/>
            <person name="Clum A."/>
            <person name="Dockter R.B."/>
            <person name="Fauchery L."/>
            <person name="Guy J."/>
            <person name="Iotti M."/>
            <person name="Le Tacon F."/>
            <person name="Lindquist E.A."/>
            <person name="Lipzen A."/>
            <person name="Malagnac F."/>
            <person name="Mello A."/>
            <person name="Molinier V."/>
            <person name="Miyauchi S."/>
            <person name="Poulain J."/>
            <person name="Riccioni C."/>
            <person name="Rubini A."/>
            <person name="Sitrit Y."/>
            <person name="Splivallo R."/>
            <person name="Traeger S."/>
            <person name="Wang M."/>
            <person name="Zifcakova L."/>
            <person name="Wipf D."/>
            <person name="Zambonelli A."/>
            <person name="Paolocci F."/>
            <person name="Nowrousian M."/>
            <person name="Ottonello S."/>
            <person name="Baldrian P."/>
            <person name="Spatafora J.W."/>
            <person name="Henrissat B."/>
            <person name="Nagy L.G."/>
            <person name="Aury J.M."/>
            <person name="Wincker P."/>
            <person name="Grigoriev I.V."/>
            <person name="Bonfante P."/>
            <person name="Martin F.M."/>
        </authorList>
    </citation>
    <scope>NUCLEOTIDE SEQUENCE [LARGE SCALE GENOMIC DNA]</scope>
    <source>
        <strain evidence="2 3">ATCC MYA-4762</strain>
    </source>
</reference>
<feature type="compositionally biased region" description="Polar residues" evidence="1">
    <location>
        <begin position="1255"/>
        <end position="1264"/>
    </location>
</feature>
<feature type="compositionally biased region" description="Low complexity" evidence="1">
    <location>
        <begin position="745"/>
        <end position="768"/>
    </location>
</feature>
<feature type="compositionally biased region" description="Low complexity" evidence="1">
    <location>
        <begin position="687"/>
        <end position="711"/>
    </location>
</feature>
<dbReference type="EMBL" id="ML121561">
    <property type="protein sequence ID" value="RPB21298.1"/>
    <property type="molecule type" value="Genomic_DNA"/>
</dbReference>
<keyword evidence="3" id="KW-1185">Reference proteome</keyword>
<feature type="compositionally biased region" description="Low complexity" evidence="1">
    <location>
        <begin position="933"/>
        <end position="947"/>
    </location>
</feature>
<organism evidence="2 3">
    <name type="scientific">Terfezia boudieri ATCC MYA-4762</name>
    <dbReference type="NCBI Taxonomy" id="1051890"/>
    <lineage>
        <taxon>Eukaryota</taxon>
        <taxon>Fungi</taxon>
        <taxon>Dikarya</taxon>
        <taxon>Ascomycota</taxon>
        <taxon>Pezizomycotina</taxon>
        <taxon>Pezizomycetes</taxon>
        <taxon>Pezizales</taxon>
        <taxon>Pezizaceae</taxon>
        <taxon>Terfezia</taxon>
    </lineage>
</organism>
<feature type="region of interest" description="Disordered" evidence="1">
    <location>
        <begin position="1146"/>
        <end position="1340"/>
    </location>
</feature>
<feature type="compositionally biased region" description="Polar residues" evidence="1">
    <location>
        <begin position="769"/>
        <end position="781"/>
    </location>
</feature>
<protein>
    <submittedName>
        <fullName evidence="2">Uncharacterized protein</fullName>
    </submittedName>
</protein>
<sequence>MNRESRPHVLDLSSTRHIWSSSSTSSFDYGQSTSRSAYSAGILSSLLEASPDPAFIAPAAATQIVTNNHSDFFDNETVISAGTPTIPVTGPALRLLNQFLDYLLYSFLATAKSTSLPILRTAVTAVLNKKVARDAILGADEELQSYLGGTEEDEADGNGQYESESDVWDLERTWRRTRVRCMVYSSLGDLEEDDEAMYAPDYNLEGAVGCQQYNLNSGVHGIVSPAVAIWLTAILEFVGEQTLLIAGNATIARYSALRAAWSAVEGKSGRSPVPDRPMVEELDTEKVALNPSLGRIWRKWRKHLRGTGLYICSPSDNTSHHWSSRPSTSRSLSGIEWSDAPGAIALPLPMPAYPEHSRASPGLGGEATASLEKSLPDLMEDKLGEGKMEEDIDTKNPRTPLWESESNLDGPAMSEVTEFDDDTNDIESWLAEYDDGRRPRSLILFPWTVPQFDLPVDPMLIQRPRSLPPLATPLEIVEIAELIVPEHVLVGSSTDLALDVHHPEDARSKIDKLMDRIKLITLEQAELQKQLAADDLHSPPEITVTGALERVLTVNTSIADDTDFESDAPAEIEEVVRFVRTSNYMKAVSPKEIQCITVTPSAGRFKRRVKGKTGKSSSTESNGTGSVKTLNGPLTPVSEFQMPNGEPPISDFREAIDTAMGSSDDETLPTPVGKPKIFKEIPSDGLSSAPSSPRPPSLHSKNPSSSSSTRPDCTEVRKNSYSSSIQNDPSTPSTFSDRSGRVRVRTSSGGADDLRPSSSMSRIIPRPIHTSSSMASQNSHGLKSFMTWAGDSGKRSDVDDASSLRSERLLHRSKTRDEKERSFEELIQSGGTIVCTLTPDEIRGMELPEPSPSYKAGDLEYVHGGETPRPASRAKSVAAKVPASLARDARVEDVTVSRDLALFLRSTGPPEGTVGSLRATTSYSTMSNPSKASEIVGSGSSTESSPSAGIQPASPALTVPSVMTLQRIDTRPSTMQSNNKKRFIAREASGSTGDSTSALADFFRNTLPPIEGEDIVHHRISRSVAPFRTTMDSAEFDMASGATKKPIREPTTESGSTATDSYRSSMTSSTGLLNSAMKRNEDLMSAKLYIPKGAPIHDGPVRTQRRVRDPYAIDDDDFDIEGDIDLVITAPSQSARKEESLADFLRNATPPPSKHPKFEEVNINKKVPKKSSAVNLMTRLSRGPSRKSSISEKPQTHRPLQPIQRSDAFDGSRPPTETPTQPTREGIGAKPMLHTAESFSRPVDLNPIHSLAGVNGTSQRSPNSRPKPVGEARAARITQSSGMDELAAFLRDSAPPSMGPAPDRRVGSREKDKEESSGMNKFRSMTFRSKGKRKEVAGMV</sequence>
<dbReference type="InParanoid" id="A0A3N4LHW0"/>
<proteinExistence type="predicted"/>
<feature type="region of interest" description="Disordered" evidence="1">
    <location>
        <begin position="1044"/>
        <end position="1069"/>
    </location>
</feature>
<dbReference type="STRING" id="1051890.A0A3N4LHW0"/>
<dbReference type="OrthoDB" id="5382203at2759"/>
<gene>
    <name evidence="2" type="ORF">L211DRAFT_448816</name>
</gene>
<feature type="region of interest" description="Disordered" evidence="1">
    <location>
        <begin position="906"/>
        <end position="954"/>
    </location>
</feature>
<evidence type="ECO:0000313" key="2">
    <source>
        <dbReference type="EMBL" id="RPB21298.1"/>
    </source>
</evidence>
<dbReference type="Proteomes" id="UP000267821">
    <property type="component" value="Unassembled WGS sequence"/>
</dbReference>
<feature type="compositionally biased region" description="Polar residues" evidence="1">
    <location>
        <begin position="1052"/>
        <end position="1069"/>
    </location>
</feature>